<gene>
    <name evidence="3" type="ORF">PFX98_22485</name>
</gene>
<accession>A0AA95NAF1</accession>
<keyword evidence="2" id="KW-0732">Signal</keyword>
<dbReference type="EMBL" id="CP116346">
    <property type="protein sequence ID" value="WIT11625.1"/>
    <property type="molecule type" value="Genomic_DNA"/>
</dbReference>
<sequence length="84" mass="8767">MNYLKHAGACLCAVLSVAVMAGCASTPSPEGEKSSARASDPDDKSYTTGSRIPRKSNAESITKVSKEAFAESMRERPQGMGAGQ</sequence>
<feature type="compositionally biased region" description="Basic and acidic residues" evidence="1">
    <location>
        <begin position="30"/>
        <end position="45"/>
    </location>
</feature>
<protein>
    <recommendedName>
        <fullName evidence="5">Lipoprotein</fullName>
    </recommendedName>
</protein>
<dbReference type="Proteomes" id="UP001177769">
    <property type="component" value="Chromosome"/>
</dbReference>
<dbReference type="AlphaFoldDB" id="A0AA95NAF1"/>
<dbReference type="PROSITE" id="PS51257">
    <property type="entry name" value="PROKAR_LIPOPROTEIN"/>
    <property type="match status" value="1"/>
</dbReference>
<feature type="chain" id="PRO_5041721403" description="Lipoprotein" evidence="2">
    <location>
        <begin position="22"/>
        <end position="84"/>
    </location>
</feature>
<organism evidence="3 4">
    <name type="scientific">Paucibacter sediminis</name>
    <dbReference type="NCBI Taxonomy" id="3019553"/>
    <lineage>
        <taxon>Bacteria</taxon>
        <taxon>Pseudomonadati</taxon>
        <taxon>Pseudomonadota</taxon>
        <taxon>Betaproteobacteria</taxon>
        <taxon>Burkholderiales</taxon>
        <taxon>Sphaerotilaceae</taxon>
        <taxon>Roseateles</taxon>
    </lineage>
</organism>
<evidence type="ECO:0000313" key="3">
    <source>
        <dbReference type="EMBL" id="WIT11625.1"/>
    </source>
</evidence>
<feature type="compositionally biased region" description="Basic and acidic residues" evidence="1">
    <location>
        <begin position="64"/>
        <end position="77"/>
    </location>
</feature>
<dbReference type="KEGG" id="pais:PFX98_22485"/>
<reference evidence="3" key="1">
    <citation type="submission" date="2023-01" db="EMBL/GenBank/DDBJ databases">
        <title>Whole genome sequence of Paucibacter sp. S2-9 isolated from pond sediment.</title>
        <authorList>
            <person name="Jung J.Y."/>
        </authorList>
    </citation>
    <scope>NUCLEOTIDE SEQUENCE</scope>
    <source>
        <strain evidence="3">S2-9</strain>
    </source>
</reference>
<dbReference type="RefSeq" id="WP_285232710.1">
    <property type="nucleotide sequence ID" value="NZ_CP116346.1"/>
</dbReference>
<evidence type="ECO:0000256" key="1">
    <source>
        <dbReference type="SAM" id="MobiDB-lite"/>
    </source>
</evidence>
<evidence type="ECO:0008006" key="5">
    <source>
        <dbReference type="Google" id="ProtNLM"/>
    </source>
</evidence>
<evidence type="ECO:0000256" key="2">
    <source>
        <dbReference type="SAM" id="SignalP"/>
    </source>
</evidence>
<name>A0AA95NAF1_9BURK</name>
<keyword evidence="4" id="KW-1185">Reference proteome</keyword>
<evidence type="ECO:0000313" key="4">
    <source>
        <dbReference type="Proteomes" id="UP001177769"/>
    </source>
</evidence>
<proteinExistence type="predicted"/>
<feature type="region of interest" description="Disordered" evidence="1">
    <location>
        <begin position="23"/>
        <end position="84"/>
    </location>
</feature>
<feature type="signal peptide" evidence="2">
    <location>
        <begin position="1"/>
        <end position="21"/>
    </location>
</feature>